<organism evidence="5 6">
    <name type="scientific">Saxophila tyrrhenica</name>
    <dbReference type="NCBI Taxonomy" id="1690608"/>
    <lineage>
        <taxon>Eukaryota</taxon>
        <taxon>Fungi</taxon>
        <taxon>Dikarya</taxon>
        <taxon>Ascomycota</taxon>
        <taxon>Pezizomycotina</taxon>
        <taxon>Dothideomycetes</taxon>
        <taxon>Dothideomycetidae</taxon>
        <taxon>Mycosphaerellales</taxon>
        <taxon>Extremaceae</taxon>
        <taxon>Saxophila</taxon>
    </lineage>
</organism>
<dbReference type="InterPro" id="IPR011032">
    <property type="entry name" value="GroES-like_sf"/>
</dbReference>
<dbReference type="CDD" id="cd08249">
    <property type="entry name" value="enoyl_reductase_like"/>
    <property type="match status" value="1"/>
</dbReference>
<dbReference type="Gene3D" id="3.90.180.10">
    <property type="entry name" value="Medium-chain alcohol dehydrogenases, catalytic domain"/>
    <property type="match status" value="1"/>
</dbReference>
<evidence type="ECO:0000256" key="2">
    <source>
        <dbReference type="ARBA" id="ARBA00011245"/>
    </source>
</evidence>
<sequence length="332" mass="34827">MANSSAYLDAIGKPLRVGEAEIPQPGKHDIVVKNRAIALNPADHMQANTNFMNFPYPIVLGSDVAGHVHSVGTQVTRFQPGDRVAGFAQWLIRGTPEDGAFSLYTRLPAGNAARIPESVSFNEGAVLGMAIGTAVSGLNGEGHLGLLFPTLNTESDGRVLVVYGGSSSIGSMAIQLAAAAGLRVVSISSAKNFDMCRRCGASSTFDYTSASVVDDVVAAVGKDPCVGIFESISSEDSFKTSLAILEKLGGGRMACSLPPPKELSDHIKATWMVATGEHSIPVFEDFVTQALESGRLKCLPEPLVVGKGLESLQKALEVLQAGMSARKVVVEL</sequence>
<keyword evidence="6" id="KW-1185">Reference proteome</keyword>
<dbReference type="SUPFAM" id="SSF50129">
    <property type="entry name" value="GroES-like"/>
    <property type="match status" value="1"/>
</dbReference>
<comment type="subunit">
    <text evidence="2">Monomer.</text>
</comment>
<dbReference type="InterPro" id="IPR047122">
    <property type="entry name" value="Trans-enoyl_RdTase-like"/>
</dbReference>
<dbReference type="SMART" id="SM00829">
    <property type="entry name" value="PKS_ER"/>
    <property type="match status" value="1"/>
</dbReference>
<reference evidence="5 6" key="1">
    <citation type="submission" date="2023-08" db="EMBL/GenBank/DDBJ databases">
        <title>Black Yeasts Isolated from many extreme environments.</title>
        <authorList>
            <person name="Coleine C."/>
            <person name="Stajich J.E."/>
            <person name="Selbmann L."/>
        </authorList>
    </citation>
    <scope>NUCLEOTIDE SEQUENCE [LARGE SCALE GENOMIC DNA]</scope>
    <source>
        <strain evidence="5 6">CCFEE 5935</strain>
    </source>
</reference>
<proteinExistence type="inferred from homology"/>
<dbReference type="GO" id="GO:0016651">
    <property type="term" value="F:oxidoreductase activity, acting on NAD(P)H"/>
    <property type="evidence" value="ECO:0007669"/>
    <property type="project" value="InterPro"/>
</dbReference>
<dbReference type="InterPro" id="IPR013149">
    <property type="entry name" value="ADH-like_C"/>
</dbReference>
<dbReference type="PANTHER" id="PTHR45348">
    <property type="entry name" value="HYPOTHETICAL OXIDOREDUCTASE (EUROFUNG)"/>
    <property type="match status" value="1"/>
</dbReference>
<dbReference type="EMBL" id="JAVRRT010000006">
    <property type="protein sequence ID" value="KAK5170891.1"/>
    <property type="molecule type" value="Genomic_DNA"/>
</dbReference>
<name>A0AAV9PBL6_9PEZI</name>
<dbReference type="InterPro" id="IPR013154">
    <property type="entry name" value="ADH-like_N"/>
</dbReference>
<dbReference type="Proteomes" id="UP001337655">
    <property type="component" value="Unassembled WGS sequence"/>
</dbReference>
<evidence type="ECO:0000313" key="5">
    <source>
        <dbReference type="EMBL" id="KAK5170891.1"/>
    </source>
</evidence>
<accession>A0AAV9PBL6</accession>
<dbReference type="Pfam" id="PF08240">
    <property type="entry name" value="ADH_N"/>
    <property type="match status" value="1"/>
</dbReference>
<dbReference type="InterPro" id="IPR036291">
    <property type="entry name" value="NAD(P)-bd_dom_sf"/>
</dbReference>
<dbReference type="PANTHER" id="PTHR45348:SF2">
    <property type="entry name" value="ZINC-TYPE ALCOHOL DEHYDROGENASE-LIKE PROTEIN C2E1P3.01"/>
    <property type="match status" value="1"/>
</dbReference>
<comment type="similarity">
    <text evidence="1">Belongs to the zinc-containing alcohol dehydrogenase family.</text>
</comment>
<feature type="domain" description="Enoyl reductase (ER)" evidence="4">
    <location>
        <begin position="12"/>
        <end position="330"/>
    </location>
</feature>
<keyword evidence="3" id="KW-0560">Oxidoreductase</keyword>
<dbReference type="SUPFAM" id="SSF51735">
    <property type="entry name" value="NAD(P)-binding Rossmann-fold domains"/>
    <property type="match status" value="1"/>
</dbReference>
<evidence type="ECO:0000259" key="4">
    <source>
        <dbReference type="SMART" id="SM00829"/>
    </source>
</evidence>
<evidence type="ECO:0000256" key="3">
    <source>
        <dbReference type="ARBA" id="ARBA00023002"/>
    </source>
</evidence>
<dbReference type="InterPro" id="IPR020843">
    <property type="entry name" value="ER"/>
</dbReference>
<dbReference type="RefSeq" id="XP_064659919.1">
    <property type="nucleotide sequence ID" value="XM_064801289.1"/>
</dbReference>
<comment type="caution">
    <text evidence="5">The sequence shown here is derived from an EMBL/GenBank/DDBJ whole genome shotgun (WGS) entry which is preliminary data.</text>
</comment>
<evidence type="ECO:0000256" key="1">
    <source>
        <dbReference type="ARBA" id="ARBA00008072"/>
    </source>
</evidence>
<evidence type="ECO:0000313" key="6">
    <source>
        <dbReference type="Proteomes" id="UP001337655"/>
    </source>
</evidence>
<dbReference type="Pfam" id="PF00107">
    <property type="entry name" value="ADH_zinc_N"/>
    <property type="match status" value="1"/>
</dbReference>
<dbReference type="AlphaFoldDB" id="A0AAV9PBL6"/>
<dbReference type="Gene3D" id="3.40.50.720">
    <property type="entry name" value="NAD(P)-binding Rossmann-like Domain"/>
    <property type="match status" value="1"/>
</dbReference>
<dbReference type="GeneID" id="89925381"/>
<protein>
    <recommendedName>
        <fullName evidence="4">Enoyl reductase (ER) domain-containing protein</fullName>
    </recommendedName>
</protein>
<gene>
    <name evidence="5" type="ORF">LTR77_004035</name>
</gene>